<dbReference type="GO" id="GO:0016705">
    <property type="term" value="F:oxidoreductase activity, acting on paired donors, with incorporation or reduction of molecular oxygen"/>
    <property type="evidence" value="ECO:0007669"/>
    <property type="project" value="InterPro"/>
</dbReference>
<dbReference type="GO" id="GO:0005506">
    <property type="term" value="F:iron ion binding"/>
    <property type="evidence" value="ECO:0007669"/>
    <property type="project" value="InterPro"/>
</dbReference>
<dbReference type="GeneID" id="66061772"/>
<dbReference type="CDD" id="cd11060">
    <property type="entry name" value="CYP57A1-like"/>
    <property type="match status" value="1"/>
</dbReference>
<evidence type="ECO:0000313" key="11">
    <source>
        <dbReference type="Proteomes" id="UP000027002"/>
    </source>
</evidence>
<evidence type="ECO:0000256" key="1">
    <source>
        <dbReference type="ARBA" id="ARBA00001971"/>
    </source>
</evidence>
<keyword evidence="6 8" id="KW-0503">Monooxygenase</keyword>
<evidence type="ECO:0000256" key="5">
    <source>
        <dbReference type="ARBA" id="ARBA00023004"/>
    </source>
</evidence>
<feature type="binding site" description="axial binding residue" evidence="7">
    <location>
        <position position="462"/>
    </location>
    <ligand>
        <name>heme</name>
        <dbReference type="ChEBI" id="CHEBI:30413"/>
    </ligand>
    <ligandPart>
        <name>Fe</name>
        <dbReference type="ChEBI" id="CHEBI:18248"/>
    </ligandPart>
</feature>
<reference evidence="12" key="2">
    <citation type="journal article" date="2016" name="Genome Announc.">
        <title>Genome sequence of Ustilaginoidea virens IPU010, a rice pathogenic fungus causing false smut.</title>
        <authorList>
            <person name="Kumagai T."/>
            <person name="Ishii T."/>
            <person name="Terai G."/>
            <person name="Umemura M."/>
            <person name="Machida M."/>
            <person name="Asai K."/>
        </authorList>
    </citation>
    <scope>NUCLEOTIDE SEQUENCE [LARGE SCALE GENOMIC DNA]</scope>
    <source>
        <strain evidence="12">IPU010</strain>
    </source>
</reference>
<evidence type="ECO:0000256" key="6">
    <source>
        <dbReference type="ARBA" id="ARBA00023033"/>
    </source>
</evidence>
<dbReference type="OrthoDB" id="3934656at2759"/>
<dbReference type="Proteomes" id="UP000027002">
    <property type="component" value="Chromosome 1"/>
</dbReference>
<dbReference type="PANTHER" id="PTHR24305">
    <property type="entry name" value="CYTOCHROME P450"/>
    <property type="match status" value="1"/>
</dbReference>
<evidence type="ECO:0000256" key="4">
    <source>
        <dbReference type="ARBA" id="ARBA00022723"/>
    </source>
</evidence>
<evidence type="ECO:0000256" key="3">
    <source>
        <dbReference type="ARBA" id="ARBA00022617"/>
    </source>
</evidence>
<organism evidence="9 12">
    <name type="scientific">Ustilaginoidea virens</name>
    <name type="common">Rice false smut fungus</name>
    <name type="synonym">Villosiclava virens</name>
    <dbReference type="NCBI Taxonomy" id="1159556"/>
    <lineage>
        <taxon>Eukaryota</taxon>
        <taxon>Fungi</taxon>
        <taxon>Dikarya</taxon>
        <taxon>Ascomycota</taxon>
        <taxon>Pezizomycotina</taxon>
        <taxon>Sordariomycetes</taxon>
        <taxon>Hypocreomycetidae</taxon>
        <taxon>Hypocreales</taxon>
        <taxon>Clavicipitaceae</taxon>
        <taxon>Ustilaginoidea</taxon>
    </lineage>
</organism>
<keyword evidence="11" id="KW-1185">Reference proteome</keyword>
<dbReference type="GO" id="GO:0020037">
    <property type="term" value="F:heme binding"/>
    <property type="evidence" value="ECO:0007669"/>
    <property type="project" value="InterPro"/>
</dbReference>
<dbReference type="KEGG" id="uvi:66061772"/>
<dbReference type="PROSITE" id="PS00086">
    <property type="entry name" value="CYTOCHROME_P450"/>
    <property type="match status" value="1"/>
</dbReference>
<keyword evidence="5 7" id="KW-0408">Iron</keyword>
<dbReference type="Proteomes" id="UP000054053">
    <property type="component" value="Unassembled WGS sequence"/>
</dbReference>
<dbReference type="PRINTS" id="PR00385">
    <property type="entry name" value="P450"/>
</dbReference>
<keyword evidence="3 7" id="KW-0349">Heme</keyword>
<dbReference type="PRINTS" id="PR00465">
    <property type="entry name" value="EP450IV"/>
</dbReference>
<evidence type="ECO:0008006" key="13">
    <source>
        <dbReference type="Google" id="ProtNLM"/>
    </source>
</evidence>
<dbReference type="InterPro" id="IPR002403">
    <property type="entry name" value="Cyt_P450_E_grp-IV"/>
</dbReference>
<dbReference type="RefSeq" id="XP_042994426.1">
    <property type="nucleotide sequence ID" value="XM_043138492.1"/>
</dbReference>
<gene>
    <name evidence="10" type="ORF">UV8b_00994</name>
    <name evidence="9" type="ORF">UVI_02056270</name>
</gene>
<protein>
    <recommendedName>
        <fullName evidence="13">Benzoate 4-monooxygenase cytochrome P450</fullName>
    </recommendedName>
</protein>
<reference evidence="9" key="1">
    <citation type="journal article" date="2016" name="Genome Announc.">
        <title>Genome Sequence of Ustilaginoidea virens IPU010, a Rice Pathogenic Fungus Causing False Smut.</title>
        <authorList>
            <person name="Kumagai T."/>
            <person name="Ishii T."/>
            <person name="Terai G."/>
            <person name="Umemura M."/>
            <person name="Machida M."/>
            <person name="Asai K."/>
        </authorList>
    </citation>
    <scope>NUCLEOTIDE SEQUENCE [LARGE SCALE GENOMIC DNA]</scope>
    <source>
        <strain evidence="9">IPU010</strain>
    </source>
</reference>
<dbReference type="Gene3D" id="1.10.630.10">
    <property type="entry name" value="Cytochrome P450"/>
    <property type="match status" value="1"/>
</dbReference>
<dbReference type="GO" id="GO:0004497">
    <property type="term" value="F:monooxygenase activity"/>
    <property type="evidence" value="ECO:0007669"/>
    <property type="project" value="UniProtKB-KW"/>
</dbReference>
<reference evidence="10" key="3">
    <citation type="submission" date="2020-03" db="EMBL/GenBank/DDBJ databases">
        <title>A mixture of massive structural variations and highly conserved coding sequences in Ustilaginoidea virens genome.</title>
        <authorList>
            <person name="Zhang K."/>
            <person name="Zhao Z."/>
            <person name="Zhang Z."/>
            <person name="Li Y."/>
            <person name="Hsiang T."/>
            <person name="Sun W."/>
        </authorList>
    </citation>
    <scope>NUCLEOTIDE SEQUENCE</scope>
    <source>
        <strain evidence="10">UV-8b</strain>
    </source>
</reference>
<dbReference type="AlphaFoldDB" id="A0A1B5L3C9"/>
<evidence type="ECO:0000313" key="10">
    <source>
        <dbReference type="EMBL" id="QUC16753.1"/>
    </source>
</evidence>
<dbReference type="Pfam" id="PF00067">
    <property type="entry name" value="p450"/>
    <property type="match status" value="1"/>
</dbReference>
<evidence type="ECO:0000313" key="9">
    <source>
        <dbReference type="EMBL" id="GAO17962.1"/>
    </source>
</evidence>
<dbReference type="InterPro" id="IPR001128">
    <property type="entry name" value="Cyt_P450"/>
</dbReference>
<dbReference type="SUPFAM" id="SSF48264">
    <property type="entry name" value="Cytochrome P450"/>
    <property type="match status" value="1"/>
</dbReference>
<comment type="cofactor">
    <cofactor evidence="1 7">
        <name>heme</name>
        <dbReference type="ChEBI" id="CHEBI:30413"/>
    </cofactor>
</comment>
<name>A0A1B5L3C9_USTVR</name>
<proteinExistence type="inferred from homology"/>
<dbReference type="InterPro" id="IPR017972">
    <property type="entry name" value="Cyt_P450_CS"/>
</dbReference>
<dbReference type="InterPro" id="IPR050121">
    <property type="entry name" value="Cytochrome_P450_monoxygenase"/>
</dbReference>
<evidence type="ECO:0000256" key="8">
    <source>
        <dbReference type="RuleBase" id="RU000461"/>
    </source>
</evidence>
<accession>A0A1B5L3C9</accession>
<keyword evidence="8" id="KW-0560">Oxidoreductase</keyword>
<keyword evidence="4 7" id="KW-0479">Metal-binding</keyword>
<comment type="similarity">
    <text evidence="2 8">Belongs to the cytochrome P450 family.</text>
</comment>
<evidence type="ECO:0000256" key="7">
    <source>
        <dbReference type="PIRSR" id="PIRSR602403-1"/>
    </source>
</evidence>
<dbReference type="EMBL" id="BBTG02000047">
    <property type="protein sequence ID" value="GAO17962.1"/>
    <property type="molecule type" value="Genomic_DNA"/>
</dbReference>
<dbReference type="InterPro" id="IPR036396">
    <property type="entry name" value="Cyt_P450_sf"/>
</dbReference>
<dbReference type="EMBL" id="CP072753">
    <property type="protein sequence ID" value="QUC16753.1"/>
    <property type="molecule type" value="Genomic_DNA"/>
</dbReference>
<evidence type="ECO:0000313" key="12">
    <source>
        <dbReference type="Proteomes" id="UP000054053"/>
    </source>
</evidence>
<sequence>MAFVGVSGGQLLSALVLLVLAKGVWELFLSPLRAFPGPLAAKLSDCWRAFLTSRGSVDSVTRGWHEKWGSAVRIGPNTISLSDAQLIKVIYANNSKYAWKKSDMYRVNDVMVDGQRIPNIFNTQDEAFHSKYTKPISGFWTVSKILELEPLMDETISVLVKKLGSKFAEAPEPSICMMDDWLAYFSWDFAANVSFGRHYGFLEEEKDIQGMIKGSTAGLYYFAVVSQMPWIDSWLDKNPIIRIGPKPLDNGFRYTVNLVADYQRKLLDGNLDRKPVANFIDNYTGLQKTCPFADDNQVINWLMLNILAGGDSTAGALRPVVYHLAKCPRAQAELQAELGAAQLLRAPQWIAQWRDIKALPYLDAVTWEAARMNPAIGLMPEREVPPGGFQLPDGRLIPEGTKVGVNPAVVTRDARLFGGQVDSFIPERWLALPGESVEHLARRRRPMEEATDMMFGAGSRACMGKHLAKVEIGKLIATLYSLFDIHLVDINHQWNHFNSWFMYQSDMPMIIRRRSMEP</sequence>
<dbReference type="PANTHER" id="PTHR24305:SF180">
    <property type="entry name" value="P450, PUTATIVE (EUROFUNG)-RELATED"/>
    <property type="match status" value="1"/>
</dbReference>
<evidence type="ECO:0000256" key="2">
    <source>
        <dbReference type="ARBA" id="ARBA00010617"/>
    </source>
</evidence>